<evidence type="ECO:0000259" key="2">
    <source>
        <dbReference type="Pfam" id="PF24623"/>
    </source>
</evidence>
<evidence type="ECO:0000313" key="3">
    <source>
        <dbReference type="EMBL" id="GAA2929485.1"/>
    </source>
</evidence>
<proteinExistence type="predicted"/>
<evidence type="ECO:0000256" key="1">
    <source>
        <dbReference type="SAM" id="MobiDB-lite"/>
    </source>
</evidence>
<reference evidence="3 4" key="1">
    <citation type="journal article" date="2019" name="Int. J. Syst. Evol. Microbiol.">
        <title>The Global Catalogue of Microorganisms (GCM) 10K type strain sequencing project: providing services to taxonomists for standard genome sequencing and annotation.</title>
        <authorList>
            <consortium name="The Broad Institute Genomics Platform"/>
            <consortium name="The Broad Institute Genome Sequencing Center for Infectious Disease"/>
            <person name="Wu L."/>
            <person name="Ma J."/>
        </authorList>
    </citation>
    <scope>NUCLEOTIDE SEQUENCE [LARGE SCALE GENOMIC DNA]</scope>
    <source>
        <strain evidence="3 4">JCM 9088</strain>
    </source>
</reference>
<name>A0ABN3WYV2_9ACTN</name>
<protein>
    <recommendedName>
        <fullName evidence="2">DNA-binding phage zinc finger domain-containing protein</fullName>
    </recommendedName>
</protein>
<gene>
    <name evidence="3" type="ORF">GCM10010446_12550</name>
</gene>
<keyword evidence="4" id="KW-1185">Reference proteome</keyword>
<feature type="region of interest" description="Disordered" evidence="1">
    <location>
        <begin position="174"/>
        <end position="217"/>
    </location>
</feature>
<sequence length="247" mass="26882">MTPSEASDLLTRCAGFDNRQPSAAAAIAWASALQDLPLDQDTFAAVDRFYGTPPKDPSQRLWIQPHDVRRIRRTIRSERLENFQYQPLPDETTGEYLARYRGQVQAIASGRVTLPTGRLAIEGGPSASFMQQLEDHGWEGTRSVPGSDEESLADSVRRAGPLGVECPSCGAAMGRPCKTPGGGEKQPLGKPRAKPHSARLRAAAGKPELTVEQRAAEEQRIREASARALARMQAEENIPDAEIVEDA</sequence>
<dbReference type="Pfam" id="PF24623">
    <property type="entry name" value="Phage_zn_bind_8"/>
    <property type="match status" value="1"/>
</dbReference>
<evidence type="ECO:0000313" key="4">
    <source>
        <dbReference type="Proteomes" id="UP001500403"/>
    </source>
</evidence>
<dbReference type="InterPro" id="IPR056911">
    <property type="entry name" value="Phage_Znf_bind_put"/>
</dbReference>
<organism evidence="3 4">
    <name type="scientific">Streptomyces enissocaesilis</name>
    <dbReference type="NCBI Taxonomy" id="332589"/>
    <lineage>
        <taxon>Bacteria</taxon>
        <taxon>Bacillati</taxon>
        <taxon>Actinomycetota</taxon>
        <taxon>Actinomycetes</taxon>
        <taxon>Kitasatosporales</taxon>
        <taxon>Streptomycetaceae</taxon>
        <taxon>Streptomyces</taxon>
        <taxon>Streptomyces rochei group</taxon>
    </lineage>
</organism>
<feature type="domain" description="DNA-binding phage zinc finger" evidence="2">
    <location>
        <begin position="156"/>
        <end position="211"/>
    </location>
</feature>
<comment type="caution">
    <text evidence="3">The sequence shown here is derived from an EMBL/GenBank/DDBJ whole genome shotgun (WGS) entry which is preliminary data.</text>
</comment>
<dbReference type="Proteomes" id="UP001500403">
    <property type="component" value="Unassembled WGS sequence"/>
</dbReference>
<accession>A0ABN3WYV2</accession>
<dbReference type="EMBL" id="BAAAUD010000013">
    <property type="protein sequence ID" value="GAA2929485.1"/>
    <property type="molecule type" value="Genomic_DNA"/>
</dbReference>
<dbReference type="RefSeq" id="WP_344491902.1">
    <property type="nucleotide sequence ID" value="NZ_BAAAUD010000013.1"/>
</dbReference>